<dbReference type="AlphaFoldDB" id="E1Z6I3"/>
<dbReference type="GeneID" id="17358167"/>
<dbReference type="OrthoDB" id="413579at2759"/>
<protein>
    <submittedName>
        <fullName evidence="1">Uncharacterized protein</fullName>
    </submittedName>
</protein>
<dbReference type="InParanoid" id="E1Z6I3"/>
<name>E1Z6I3_CHLVA</name>
<evidence type="ECO:0000313" key="1">
    <source>
        <dbReference type="EMBL" id="EFN58654.1"/>
    </source>
</evidence>
<dbReference type="KEGG" id="cvr:CHLNCDRAFT_140917"/>
<organism evidence="2">
    <name type="scientific">Chlorella variabilis</name>
    <name type="common">Green alga</name>
    <dbReference type="NCBI Taxonomy" id="554065"/>
    <lineage>
        <taxon>Eukaryota</taxon>
        <taxon>Viridiplantae</taxon>
        <taxon>Chlorophyta</taxon>
        <taxon>core chlorophytes</taxon>
        <taxon>Trebouxiophyceae</taxon>
        <taxon>Chlorellales</taxon>
        <taxon>Chlorellaceae</taxon>
        <taxon>Chlorella clade</taxon>
        <taxon>Chlorella</taxon>
    </lineage>
</organism>
<dbReference type="EMBL" id="GL433837">
    <property type="protein sequence ID" value="EFN58654.1"/>
    <property type="molecule type" value="Genomic_DNA"/>
</dbReference>
<keyword evidence="2" id="KW-1185">Reference proteome</keyword>
<accession>E1Z6I3</accession>
<proteinExistence type="predicted"/>
<dbReference type="RefSeq" id="XP_005850756.1">
    <property type="nucleotide sequence ID" value="XM_005850694.1"/>
</dbReference>
<evidence type="ECO:0000313" key="2">
    <source>
        <dbReference type="Proteomes" id="UP000008141"/>
    </source>
</evidence>
<dbReference type="eggNOG" id="ENOG502SAI0">
    <property type="taxonomic scope" value="Eukaryota"/>
</dbReference>
<sequence length="289" mass="32741">MAMPKLALSDCRLRRFTAEEARTCLAGRPVVFVGDSLSRYSFLSLAAFLHNGSWPALTDCPNILHKHTWAISLQGYFQRSTDAFQGRMLCDCTTTKDESRTYEYPRANLSLYFKWWTGWPYEVHGRWGHPPFRNATPCRTPACYGSGCSTEPGECRHEHDWSLPLPTALRQVVSQLSPSAIILNSGMWRGTSKESSPPSFARAVAKAALKAVAPQRGTVVWRTTTPSLRLNVTHAWDAPFLAAPRLHVLDAWQMLRPLLAYQPVPYYDHYHPWPEVYTELNTALLNMLC</sequence>
<reference evidence="1 2" key="1">
    <citation type="journal article" date="2010" name="Plant Cell">
        <title>The Chlorella variabilis NC64A genome reveals adaptation to photosymbiosis, coevolution with viruses, and cryptic sex.</title>
        <authorList>
            <person name="Blanc G."/>
            <person name="Duncan G."/>
            <person name="Agarkova I."/>
            <person name="Borodovsky M."/>
            <person name="Gurnon J."/>
            <person name="Kuo A."/>
            <person name="Lindquist E."/>
            <person name="Lucas S."/>
            <person name="Pangilinan J."/>
            <person name="Polle J."/>
            <person name="Salamov A."/>
            <person name="Terry A."/>
            <person name="Yamada T."/>
            <person name="Dunigan D.D."/>
            <person name="Grigoriev I.V."/>
            <person name="Claverie J.M."/>
            <person name="Van Etten J.L."/>
        </authorList>
    </citation>
    <scope>NUCLEOTIDE SEQUENCE [LARGE SCALE GENOMIC DNA]</scope>
    <source>
        <strain evidence="1 2">NC64A</strain>
    </source>
</reference>
<dbReference type="Proteomes" id="UP000008141">
    <property type="component" value="Unassembled WGS sequence"/>
</dbReference>
<gene>
    <name evidence="1" type="ORF">CHLNCDRAFT_140917</name>
</gene>